<dbReference type="Proteomes" id="UP001500326">
    <property type="component" value="Unassembled WGS sequence"/>
</dbReference>
<gene>
    <name evidence="1" type="ORF">GCM10009777_13410</name>
</gene>
<comment type="caution">
    <text evidence="1">The sequence shown here is derived from an EMBL/GenBank/DDBJ whole genome shotgun (WGS) entry which is preliminary data.</text>
</comment>
<proteinExistence type="predicted"/>
<dbReference type="RefSeq" id="WP_344059745.1">
    <property type="nucleotide sequence ID" value="NZ_BAAAOH010000001.1"/>
</dbReference>
<evidence type="ECO:0000313" key="1">
    <source>
        <dbReference type="EMBL" id="GAA1981185.1"/>
    </source>
</evidence>
<evidence type="ECO:0008006" key="3">
    <source>
        <dbReference type="Google" id="ProtNLM"/>
    </source>
</evidence>
<reference evidence="1 2" key="1">
    <citation type="journal article" date="2019" name="Int. J. Syst. Evol. Microbiol.">
        <title>The Global Catalogue of Microorganisms (GCM) 10K type strain sequencing project: providing services to taxonomists for standard genome sequencing and annotation.</title>
        <authorList>
            <consortium name="The Broad Institute Genomics Platform"/>
            <consortium name="The Broad Institute Genome Sequencing Center for Infectious Disease"/>
            <person name="Wu L."/>
            <person name="Ma J."/>
        </authorList>
    </citation>
    <scope>NUCLEOTIDE SEQUENCE [LARGE SCALE GENOMIC DNA]</scope>
    <source>
        <strain evidence="1 2">JCM 14902</strain>
    </source>
</reference>
<keyword evidence="2" id="KW-1185">Reference proteome</keyword>
<name>A0ABN2S6I6_9MICO</name>
<dbReference type="EMBL" id="BAAAOH010000001">
    <property type="protein sequence ID" value="GAA1981185.1"/>
    <property type="molecule type" value="Genomic_DNA"/>
</dbReference>
<organism evidence="1 2">
    <name type="scientific">Microbacterium pumilum</name>
    <dbReference type="NCBI Taxonomy" id="344165"/>
    <lineage>
        <taxon>Bacteria</taxon>
        <taxon>Bacillati</taxon>
        <taxon>Actinomycetota</taxon>
        <taxon>Actinomycetes</taxon>
        <taxon>Micrococcales</taxon>
        <taxon>Microbacteriaceae</taxon>
        <taxon>Microbacterium</taxon>
    </lineage>
</organism>
<sequence>MNDEDVQGVLTRVADELAESTTRDRGVARGVTDAVASRRADGCAVAPGSTASRAIDGVTRDEAEALVRATVAAGTEARFTASRGPGVTFEPVDPGDRVFESSFNDHQRRIVGDQRLFGPDAVAAVIDLFHAAGWSVRVTDQQRVLDASDRRRAADWLQDRVGAAVAQRPALREWADEYLRTRSAQLADGSLRIVVHDADILAWSP</sequence>
<accession>A0ABN2S6I6</accession>
<evidence type="ECO:0000313" key="2">
    <source>
        <dbReference type="Proteomes" id="UP001500326"/>
    </source>
</evidence>
<protein>
    <recommendedName>
        <fullName evidence="3">SAM-dependent methyltransferase</fullName>
    </recommendedName>
</protein>